<evidence type="ECO:0000256" key="16">
    <source>
        <dbReference type="HAMAP-Rule" id="MF_01274"/>
    </source>
</evidence>
<evidence type="ECO:0000256" key="15">
    <source>
        <dbReference type="ARBA" id="ARBA00040883"/>
    </source>
</evidence>
<evidence type="ECO:0000256" key="9">
    <source>
        <dbReference type="ARBA" id="ARBA00022741"/>
    </source>
</evidence>
<evidence type="ECO:0000256" key="10">
    <source>
        <dbReference type="ARBA" id="ARBA00022777"/>
    </source>
</evidence>
<reference evidence="18" key="1">
    <citation type="journal article" date="2019" name="Int. J. Syst. Evol. Microbiol.">
        <title>The Global Catalogue of Microorganisms (GCM) 10K type strain sequencing project: providing services to taxonomists for standard genome sequencing and annotation.</title>
        <authorList>
            <consortium name="The Broad Institute Genomics Platform"/>
            <consortium name="The Broad Institute Genome Sequencing Center for Infectious Disease"/>
            <person name="Wu L."/>
            <person name="Ma J."/>
        </authorList>
    </citation>
    <scope>NUCLEOTIDE SEQUENCE [LARGE SCALE GENOMIC DNA]</scope>
    <source>
        <strain evidence="18">CCUG 55854</strain>
    </source>
</reference>
<sequence length="258" mass="27159">MSDWLFDLGNSRFKAARRRPDGGIGEVLAWPHSAEAMASGDDAGQVPLPRGRRAWVASVAATALTTRVMALLRERFEEVQVARTLAECGGLRVAYPQPQRMGVDRFLAMLAARAGGGDVLVAGVGTALTIDLLAADGIHHGGRIAASPTLMRQALQQRAVQLPASGGHYREFADDTEDALASGCDGAAVALVERSLRHARERLGREPALLLHGGGAEALLPLMPAAQLRVALVLEGLAAWAQLHAPDEADGPAPLPSR</sequence>
<keyword evidence="9 16" id="KW-0547">Nucleotide-binding</keyword>
<comment type="catalytic activity">
    <reaction evidence="1 16">
        <text>(R)-pantothenate + ATP = (R)-4'-phosphopantothenate + ADP + H(+)</text>
        <dbReference type="Rhea" id="RHEA:16373"/>
        <dbReference type="ChEBI" id="CHEBI:10986"/>
        <dbReference type="ChEBI" id="CHEBI:15378"/>
        <dbReference type="ChEBI" id="CHEBI:29032"/>
        <dbReference type="ChEBI" id="CHEBI:30616"/>
        <dbReference type="ChEBI" id="CHEBI:456216"/>
        <dbReference type="EC" id="2.7.1.33"/>
    </reaction>
</comment>
<evidence type="ECO:0000256" key="8">
    <source>
        <dbReference type="ARBA" id="ARBA00022679"/>
    </source>
</evidence>
<comment type="similarity">
    <text evidence="14 16">Belongs to the type III pantothenate kinase family.</text>
</comment>
<evidence type="ECO:0000313" key="18">
    <source>
        <dbReference type="Proteomes" id="UP001597033"/>
    </source>
</evidence>
<comment type="cofactor">
    <cofactor evidence="2">
        <name>K(+)</name>
        <dbReference type="ChEBI" id="CHEBI:29103"/>
    </cofactor>
</comment>
<dbReference type="HAMAP" id="MF_01274">
    <property type="entry name" value="Pantothen_kinase_3"/>
    <property type="match status" value="1"/>
</dbReference>
<evidence type="ECO:0000256" key="7">
    <source>
        <dbReference type="ARBA" id="ARBA00022490"/>
    </source>
</evidence>
<name>A0ABW3LQY5_9GAMM</name>
<keyword evidence="18" id="KW-1185">Reference proteome</keyword>
<keyword evidence="7 16" id="KW-0963">Cytoplasm</keyword>
<comment type="function">
    <text evidence="16">Catalyzes the phosphorylation of pantothenate (Pan), the first step in CoA biosynthesis.</text>
</comment>
<dbReference type="NCBIfam" id="NF009864">
    <property type="entry name" value="PRK13327.1"/>
    <property type="match status" value="1"/>
</dbReference>
<gene>
    <name evidence="16" type="primary">coaX</name>
    <name evidence="17" type="ORF">ACFQ2N_00295</name>
</gene>
<dbReference type="EC" id="2.7.1.33" evidence="6 16"/>
<dbReference type="PANTHER" id="PTHR34265:SF1">
    <property type="entry name" value="TYPE III PANTOTHENATE KINASE"/>
    <property type="match status" value="1"/>
</dbReference>
<keyword evidence="10 16" id="KW-0418">Kinase</keyword>
<proteinExistence type="inferred from homology"/>
<feature type="binding site" evidence="16">
    <location>
        <position position="176"/>
    </location>
    <ligand>
        <name>substrate</name>
    </ligand>
</feature>
<comment type="caution">
    <text evidence="16">Lacks conserved residue(s) required for the propagation of feature annotation.</text>
</comment>
<dbReference type="PANTHER" id="PTHR34265">
    <property type="entry name" value="TYPE III PANTOTHENATE KINASE"/>
    <property type="match status" value="1"/>
</dbReference>
<dbReference type="Proteomes" id="UP001597033">
    <property type="component" value="Unassembled WGS sequence"/>
</dbReference>
<keyword evidence="12 16" id="KW-0630">Potassium</keyword>
<evidence type="ECO:0000256" key="3">
    <source>
        <dbReference type="ARBA" id="ARBA00004496"/>
    </source>
</evidence>
<dbReference type="InterPro" id="IPR043129">
    <property type="entry name" value="ATPase_NBD"/>
</dbReference>
<protein>
    <recommendedName>
        <fullName evidence="15 16">Type III pantothenate kinase</fullName>
        <ecNumber evidence="6 16">2.7.1.33</ecNumber>
    </recommendedName>
    <alternativeName>
        <fullName evidence="16">PanK-III</fullName>
    </alternativeName>
    <alternativeName>
        <fullName evidence="16">Pantothenic acid kinase</fullName>
    </alternativeName>
</protein>
<dbReference type="EMBL" id="JBHTKN010000001">
    <property type="protein sequence ID" value="MFD1040787.1"/>
    <property type="molecule type" value="Genomic_DNA"/>
</dbReference>
<feature type="binding site" evidence="16">
    <location>
        <position position="95"/>
    </location>
    <ligand>
        <name>substrate</name>
    </ligand>
</feature>
<comment type="caution">
    <text evidence="17">The sequence shown here is derived from an EMBL/GenBank/DDBJ whole genome shotgun (WGS) entry which is preliminary data.</text>
</comment>
<evidence type="ECO:0000256" key="4">
    <source>
        <dbReference type="ARBA" id="ARBA00005225"/>
    </source>
</evidence>
<evidence type="ECO:0000256" key="14">
    <source>
        <dbReference type="ARBA" id="ARBA00038036"/>
    </source>
</evidence>
<keyword evidence="8 16" id="KW-0808">Transferase</keyword>
<accession>A0ABW3LQY5</accession>
<evidence type="ECO:0000256" key="1">
    <source>
        <dbReference type="ARBA" id="ARBA00001206"/>
    </source>
</evidence>
<evidence type="ECO:0000256" key="11">
    <source>
        <dbReference type="ARBA" id="ARBA00022840"/>
    </source>
</evidence>
<evidence type="ECO:0000256" key="13">
    <source>
        <dbReference type="ARBA" id="ARBA00022993"/>
    </source>
</evidence>
<dbReference type="RefSeq" id="WP_162376358.1">
    <property type="nucleotide sequence ID" value="NZ_JBHTKN010000001.1"/>
</dbReference>
<comment type="subcellular location">
    <subcellularLocation>
        <location evidence="3 16">Cytoplasm</location>
    </subcellularLocation>
</comment>
<dbReference type="Gene3D" id="3.30.420.40">
    <property type="match status" value="2"/>
</dbReference>
<comment type="subunit">
    <text evidence="5 16">Homodimer.</text>
</comment>
<dbReference type="Pfam" id="PF03309">
    <property type="entry name" value="Pan_kinase"/>
    <property type="match status" value="1"/>
</dbReference>
<dbReference type="GO" id="GO:0016301">
    <property type="term" value="F:kinase activity"/>
    <property type="evidence" value="ECO:0007669"/>
    <property type="project" value="UniProtKB-KW"/>
</dbReference>
<evidence type="ECO:0000256" key="12">
    <source>
        <dbReference type="ARBA" id="ARBA00022958"/>
    </source>
</evidence>
<dbReference type="NCBIfam" id="TIGR00671">
    <property type="entry name" value="baf"/>
    <property type="match status" value="1"/>
</dbReference>
<dbReference type="InterPro" id="IPR004619">
    <property type="entry name" value="Type_III_PanK"/>
</dbReference>
<feature type="binding site" evidence="16">
    <location>
        <begin position="7"/>
        <end position="14"/>
    </location>
    <ligand>
        <name>ATP</name>
        <dbReference type="ChEBI" id="CHEBI:30616"/>
    </ligand>
</feature>
<evidence type="ECO:0000256" key="6">
    <source>
        <dbReference type="ARBA" id="ARBA00012102"/>
    </source>
</evidence>
<dbReference type="CDD" id="cd24015">
    <property type="entry name" value="ASKHA_NBD_PanK-III"/>
    <property type="match status" value="1"/>
</dbReference>
<comment type="pathway">
    <text evidence="4 16">Cofactor biosynthesis; coenzyme A biosynthesis; CoA from (R)-pantothenate: step 1/5.</text>
</comment>
<feature type="active site" description="Proton acceptor" evidence="16">
    <location>
        <position position="104"/>
    </location>
</feature>
<evidence type="ECO:0000256" key="5">
    <source>
        <dbReference type="ARBA" id="ARBA00011738"/>
    </source>
</evidence>
<comment type="cofactor">
    <cofactor evidence="16">
        <name>NH4(+)</name>
        <dbReference type="ChEBI" id="CHEBI:28938"/>
    </cofactor>
    <cofactor evidence="16">
        <name>K(+)</name>
        <dbReference type="ChEBI" id="CHEBI:29103"/>
    </cofactor>
    <text evidence="16">A monovalent cation. Ammonium or potassium.</text>
</comment>
<feature type="binding site" evidence="16">
    <location>
        <position position="126"/>
    </location>
    <ligand>
        <name>ATP</name>
        <dbReference type="ChEBI" id="CHEBI:30616"/>
    </ligand>
</feature>
<evidence type="ECO:0000256" key="2">
    <source>
        <dbReference type="ARBA" id="ARBA00001958"/>
    </source>
</evidence>
<keyword evidence="13 16" id="KW-0173">Coenzyme A biosynthesis</keyword>
<feature type="binding site" evidence="16">
    <location>
        <begin position="102"/>
        <end position="105"/>
    </location>
    <ligand>
        <name>substrate</name>
    </ligand>
</feature>
<keyword evidence="11 16" id="KW-0067">ATP-binding</keyword>
<dbReference type="SUPFAM" id="SSF53067">
    <property type="entry name" value="Actin-like ATPase domain"/>
    <property type="match status" value="2"/>
</dbReference>
<organism evidence="17 18">
    <name type="scientific">Pseudoxanthomonas kaohsiungensis</name>
    <dbReference type="NCBI Taxonomy" id="283923"/>
    <lineage>
        <taxon>Bacteria</taxon>
        <taxon>Pseudomonadati</taxon>
        <taxon>Pseudomonadota</taxon>
        <taxon>Gammaproteobacteria</taxon>
        <taxon>Lysobacterales</taxon>
        <taxon>Lysobacteraceae</taxon>
        <taxon>Pseudoxanthomonas</taxon>
    </lineage>
</organism>
<evidence type="ECO:0000313" key="17">
    <source>
        <dbReference type="EMBL" id="MFD1040787.1"/>
    </source>
</evidence>